<dbReference type="RefSeq" id="WP_379887623.1">
    <property type="nucleotide sequence ID" value="NZ_JBHSDI010000015.1"/>
</dbReference>
<dbReference type="InterPro" id="IPR008727">
    <property type="entry name" value="PAAR_motif"/>
</dbReference>
<feature type="region of interest" description="Disordered" evidence="1">
    <location>
        <begin position="1183"/>
        <end position="1204"/>
    </location>
</feature>
<evidence type="ECO:0000313" key="3">
    <source>
        <dbReference type="Proteomes" id="UP001595798"/>
    </source>
</evidence>
<proteinExistence type="predicted"/>
<dbReference type="EMBL" id="JBHSDI010000015">
    <property type="protein sequence ID" value="MFC4259764.1"/>
    <property type="molecule type" value="Genomic_DNA"/>
</dbReference>
<comment type="caution">
    <text evidence="2">The sequence shown here is derived from an EMBL/GenBank/DDBJ whole genome shotgun (WGS) entry which is preliminary data.</text>
</comment>
<accession>A0ABV8QIC8</accession>
<dbReference type="Gene3D" id="2.60.200.60">
    <property type="match status" value="2"/>
</dbReference>
<dbReference type="Proteomes" id="UP001595798">
    <property type="component" value="Unassembled WGS sequence"/>
</dbReference>
<feature type="region of interest" description="Disordered" evidence="1">
    <location>
        <begin position="118"/>
        <end position="165"/>
    </location>
</feature>
<dbReference type="CDD" id="cd14738">
    <property type="entry name" value="PAAR_2"/>
    <property type="match status" value="1"/>
</dbReference>
<sequence>MSFLTSHHTCPKKRGKTPHKGGCVIEGSGNVFVGGMPVTTVGHKLVCDGPADTIAEGSPSVFVNGKPVARVGSMTVHGGKLVDGNPTVMVGDAGYVGTASGMQCLADLAEFEKLAIEEEQNPEPTDSRPPPYKSPTGLGAKPGASTPGQGAPAERIEEEEEEQEVPFEEWLHVEVLGENHPEGHSLKVMTREYGDIDVAVDGTHAEDKTDDSVIHKWLLKKDNEEYAAKVAVAMEIDTEEGDPIRLPVFDTPYAEAKKEPRQRYILAPFVPLTTIERQGTARKGVVTSRAGYLYIFRHDRLWREIQLVRDDNGELTYRDVPVDNYRDIPGDRLSEDRRESTGVALEEIWLPVRYLYSSLAFQQLDYRVAFSEVQWSAGRIHYMEHNVSDQMDRAQVAVDHRTNWNRYQAKLLPLSAQEDVPPQRAREPLLEEQIPCTYEFLISRSGNYAKECYEFARAEQQALMKGAEHAEQAWRQSRQEGSELGDSTGLRWAAFQDLWQAEKGQFDYAQSHQKVWSNIPAGKDVLNVPRQRKIYGLVVYDELHELRLQIARVNQAMQYQADIREWLTGQTHFDSAELIEQTILPSRLGGERNPLREFADKLDDRLNGTLLKTLHQHLRAVAVDCIKYNQATLRALAGKDHVQRRFADLFSLEGDDYLSGFMLAGGLFEKLQHDAEAADKPWLARTNRDGDTSLGALTLPTAAIDPHQDGSELVLDIVKDSSGYPLHDMLFPSDEVVSLTEALDTNALEDDKPGDGRFRPKLFADIGARESFSAPSTLQTAEARMLAELKDNEGTSGFGSARAIVQALDGIASMLMKEFNKAHERGTRDLMRFDLTLHGPLARAMKGMHPRQLGELVMMPYGQKPFNMVPFGIEDPDIGLRNGLLDAERAYVDSTNHSGRFFGQVSTLDGQQVAHTNPRRVPGGAAPGDYANVSVFMAPSGSTLVKDYREVREAASRSRAIGETLDAAGLPFVVMGIELWNVSTLAKRYDEYSRNRSDARAFAEAGSTYAHLGFALAAVVERMAGADNWLARGLNATVFDVEKAHIAGKISDDLAKFLPRAISVRMVSVSILGALDAGIRLSDTHDYWQKNQIASSAAMGVSALGSLMGTWAGASLMSSASGAGTAAILGLSTPAGWVVLSLGIALSLGGYFAATALEKPELEMWIEHGPFGLLHDDTPPREVPEGLSHRHRTNPADADPGKTYGHIRGQDNAREAFYRLVNILAGVTVTAEDFAVSDELAIATASNLLEARGEPATELAVSSMVESLMKINVRVRVKSNLAAVAGGEALEFDIRRLRAYSKVSFGGLGPSRGSEQWEIQSPPGDHWWVYEVARPDGAEYWLHSPEQPTVEDMKKSGEDEAFYWIVRARMKASLGTDTEYVFPAPALHDNLTYEDGKHGTPDFTEQKDFWVNQII</sequence>
<name>A0ABV8QIC8_9GAMM</name>
<dbReference type="CDD" id="cd20705">
    <property type="entry name" value="MIX_I"/>
    <property type="match status" value="1"/>
</dbReference>
<dbReference type="Pfam" id="PF05488">
    <property type="entry name" value="PAAR_motif"/>
    <property type="match status" value="1"/>
</dbReference>
<protein>
    <submittedName>
        <fullName evidence="2">PAAR domain-containing protein</fullName>
    </submittedName>
</protein>
<evidence type="ECO:0000256" key="1">
    <source>
        <dbReference type="SAM" id="MobiDB-lite"/>
    </source>
</evidence>
<organism evidence="2 3">
    <name type="scientific">Marinobacter lacisalsi</name>
    <dbReference type="NCBI Taxonomy" id="475979"/>
    <lineage>
        <taxon>Bacteria</taxon>
        <taxon>Pseudomonadati</taxon>
        <taxon>Pseudomonadota</taxon>
        <taxon>Gammaproteobacteria</taxon>
        <taxon>Pseudomonadales</taxon>
        <taxon>Marinobacteraceae</taxon>
        <taxon>Marinobacter</taxon>
    </lineage>
</organism>
<keyword evidence="3" id="KW-1185">Reference proteome</keyword>
<feature type="compositionally biased region" description="Acidic residues" evidence="1">
    <location>
        <begin position="156"/>
        <end position="165"/>
    </location>
</feature>
<evidence type="ECO:0000313" key="2">
    <source>
        <dbReference type="EMBL" id="MFC4259764.1"/>
    </source>
</evidence>
<gene>
    <name evidence="2" type="ORF">ACFOZ5_12060</name>
</gene>
<reference evidence="3" key="1">
    <citation type="journal article" date="2019" name="Int. J. Syst. Evol. Microbiol.">
        <title>The Global Catalogue of Microorganisms (GCM) 10K type strain sequencing project: providing services to taxonomists for standard genome sequencing and annotation.</title>
        <authorList>
            <consortium name="The Broad Institute Genomics Platform"/>
            <consortium name="The Broad Institute Genome Sequencing Center for Infectious Disease"/>
            <person name="Wu L."/>
            <person name="Ma J."/>
        </authorList>
    </citation>
    <scope>NUCLEOTIDE SEQUENCE [LARGE SCALE GENOMIC DNA]</scope>
    <source>
        <strain evidence="3">CECT 7297</strain>
    </source>
</reference>